<evidence type="ECO:0000256" key="2">
    <source>
        <dbReference type="ARBA" id="ARBA00010008"/>
    </source>
</evidence>
<dbReference type="AlphaFoldDB" id="A0AA34RCD3"/>
<name>A0AA34RCD3_CHLPE</name>
<gene>
    <name evidence="7" type="ordered locus">G5S_0109</name>
</gene>
<dbReference type="EC" id="2.3.1.47" evidence="7"/>
<dbReference type="Gene3D" id="3.90.1150.10">
    <property type="entry name" value="Aspartate Aminotransferase, domain 1"/>
    <property type="match status" value="1"/>
</dbReference>
<dbReference type="Pfam" id="PF00155">
    <property type="entry name" value="Aminotran_1_2"/>
    <property type="match status" value="1"/>
</dbReference>
<sequence length="368" mass="41075">MVVKGIDFISNDFLGFARSSRLSQEVYRRYHEMSSQSQQEWLGAGGSRLMVGTSSIMQRLEEKIAAYHGVQDAFVVHSGYMANLGLCYHVASDHDVLLWDEYVHMSVKYSLCAAKGTCQAFRHNDVNHLETLLRHYRNCTSGRIFVFVCSVYSFTGTLAPLKEILPLVEKYNARLVVDEAHAIGIFGKGGRGLCYDLGYENIYASLVTFGKALGGMGAAILTSTEVKEDLLHNSPPLRYSTGLAPSVLVAIDVAYDFLSPLGDVARQQLGIVQQHFFQRYPDHTMGCVQPIYVETSVFDSMVAALQEQDIHVGVVSFMGTEPFIRVNLHAYNSIEEVDALIDALEPYLEKRCCGIHVNHELHFWGELS</sequence>
<comment type="cofactor">
    <cofactor evidence="1 5">
        <name>pyridoxal 5'-phosphate</name>
        <dbReference type="ChEBI" id="CHEBI:597326"/>
    </cofactor>
</comment>
<dbReference type="PANTHER" id="PTHR13693:SF77">
    <property type="entry name" value="8-AMINO-7-OXONONANOATE SYNTHASE"/>
    <property type="match status" value="1"/>
</dbReference>
<dbReference type="RefSeq" id="WP_013712214.1">
    <property type="nucleotide sequence ID" value="NC_015408.1"/>
</dbReference>
<comment type="similarity">
    <text evidence="2">Belongs to the class-II pyridoxal-phosphate-dependent aminotransferase family. BioF subfamily.</text>
</comment>
<evidence type="ECO:0000313" key="8">
    <source>
        <dbReference type="Proteomes" id="UP000008305"/>
    </source>
</evidence>
<keyword evidence="3 7" id="KW-0808">Transferase</keyword>
<dbReference type="InterPro" id="IPR050087">
    <property type="entry name" value="AON_synthase_class-II"/>
</dbReference>
<organism evidence="7 8">
    <name type="scientific">Chlamydia pecorum (strain ATCC VR-628 / DSM 29919 / E58)</name>
    <name type="common">Chlamydophila pecorum</name>
    <dbReference type="NCBI Taxonomy" id="331635"/>
    <lineage>
        <taxon>Bacteria</taxon>
        <taxon>Pseudomonadati</taxon>
        <taxon>Chlamydiota</taxon>
        <taxon>Chlamydiia</taxon>
        <taxon>Chlamydiales</taxon>
        <taxon>Chlamydiaceae</taxon>
        <taxon>Chlamydia/Chlamydophila group</taxon>
        <taxon>Chlamydia</taxon>
    </lineage>
</organism>
<evidence type="ECO:0000256" key="5">
    <source>
        <dbReference type="RuleBase" id="RU003693"/>
    </source>
</evidence>
<dbReference type="EMBL" id="CP002608">
    <property type="protein sequence ID" value="AEB41136.1"/>
    <property type="molecule type" value="Genomic_DNA"/>
</dbReference>
<feature type="domain" description="Aminotransferase class I/classII large" evidence="6">
    <location>
        <begin position="5"/>
        <end position="344"/>
    </location>
</feature>
<keyword evidence="7" id="KW-0012">Acyltransferase</keyword>
<dbReference type="SUPFAM" id="SSF53383">
    <property type="entry name" value="PLP-dependent transferases"/>
    <property type="match status" value="1"/>
</dbReference>
<dbReference type="Proteomes" id="UP000008305">
    <property type="component" value="Chromosome"/>
</dbReference>
<evidence type="ECO:0000256" key="1">
    <source>
        <dbReference type="ARBA" id="ARBA00001933"/>
    </source>
</evidence>
<keyword evidence="8" id="KW-1185">Reference proteome</keyword>
<evidence type="ECO:0000256" key="4">
    <source>
        <dbReference type="ARBA" id="ARBA00022898"/>
    </source>
</evidence>
<evidence type="ECO:0000256" key="3">
    <source>
        <dbReference type="ARBA" id="ARBA00022679"/>
    </source>
</evidence>
<dbReference type="PANTHER" id="PTHR13693">
    <property type="entry name" value="CLASS II AMINOTRANSFERASE/8-AMINO-7-OXONONANOATE SYNTHASE"/>
    <property type="match status" value="1"/>
</dbReference>
<dbReference type="NCBIfam" id="NF004608">
    <property type="entry name" value="PRK05937.1"/>
    <property type="match status" value="1"/>
</dbReference>
<protein>
    <submittedName>
        <fullName evidence="7">Oxononanoate synthase</fullName>
        <ecNumber evidence="7">2.3.1.47</ecNumber>
    </submittedName>
</protein>
<dbReference type="GO" id="GO:0030170">
    <property type="term" value="F:pyridoxal phosphate binding"/>
    <property type="evidence" value="ECO:0007669"/>
    <property type="project" value="InterPro"/>
</dbReference>
<dbReference type="InterPro" id="IPR001917">
    <property type="entry name" value="Aminotrans_II_pyridoxalP_BS"/>
</dbReference>
<proteinExistence type="inferred from homology"/>
<accession>A0AA34RCD3</accession>
<evidence type="ECO:0000313" key="7">
    <source>
        <dbReference type="EMBL" id="AEB41136.1"/>
    </source>
</evidence>
<dbReference type="InterPro" id="IPR004839">
    <property type="entry name" value="Aminotransferase_I/II_large"/>
</dbReference>
<reference evidence="7 8" key="1">
    <citation type="journal article" date="2011" name="J. Bacteriol.">
        <title>Genome sequence of the obligate intracellular animal pathogen Chlamydia pecorum E58.</title>
        <authorList>
            <person name="Mojica S."/>
            <person name="Huot Creasy H."/>
            <person name="Daugherty S."/>
            <person name="Read T.D."/>
            <person name="Kim T."/>
            <person name="Kaltenboeck B."/>
            <person name="Bavoil P."/>
            <person name="Myers G.S."/>
        </authorList>
    </citation>
    <scope>NUCLEOTIDE SEQUENCE [LARGE SCALE GENOMIC DNA]</scope>
    <source>
        <strain evidence="7 8">E58</strain>
    </source>
</reference>
<dbReference type="GO" id="GO:0008710">
    <property type="term" value="F:8-amino-7-oxononanoate synthase activity"/>
    <property type="evidence" value="ECO:0007669"/>
    <property type="project" value="UniProtKB-EC"/>
</dbReference>
<dbReference type="Gene3D" id="3.40.640.10">
    <property type="entry name" value="Type I PLP-dependent aspartate aminotransferase-like (Major domain)"/>
    <property type="match status" value="1"/>
</dbReference>
<keyword evidence="4 5" id="KW-0663">Pyridoxal phosphate</keyword>
<dbReference type="KEGG" id="cpm:G5S_0109"/>
<dbReference type="InterPro" id="IPR015421">
    <property type="entry name" value="PyrdxlP-dep_Trfase_major"/>
</dbReference>
<dbReference type="PROSITE" id="PS00599">
    <property type="entry name" value="AA_TRANSFER_CLASS_2"/>
    <property type="match status" value="1"/>
</dbReference>
<dbReference type="InterPro" id="IPR015424">
    <property type="entry name" value="PyrdxlP-dep_Trfase"/>
</dbReference>
<dbReference type="InterPro" id="IPR015422">
    <property type="entry name" value="PyrdxlP-dep_Trfase_small"/>
</dbReference>
<evidence type="ECO:0000259" key="6">
    <source>
        <dbReference type="Pfam" id="PF00155"/>
    </source>
</evidence>